<keyword evidence="4" id="KW-1185">Reference proteome</keyword>
<feature type="domain" description="VIN3-like fibronectin type-III" evidence="2">
    <location>
        <begin position="32"/>
        <end position="118"/>
    </location>
</feature>
<feature type="signal peptide" evidence="1">
    <location>
        <begin position="1"/>
        <end position="19"/>
    </location>
</feature>
<name>A0A9Q0KZN4_9MAGN</name>
<dbReference type="InterPro" id="IPR044514">
    <property type="entry name" value="VIN3-like"/>
</dbReference>
<dbReference type="Pfam" id="PF23376">
    <property type="entry name" value="Fn3_VIN3"/>
    <property type="match status" value="1"/>
</dbReference>
<proteinExistence type="predicted"/>
<dbReference type="EMBL" id="JAMYWD010000002">
    <property type="protein sequence ID" value="KAJ4979191.1"/>
    <property type="molecule type" value="Genomic_DNA"/>
</dbReference>
<comment type="caution">
    <text evidence="3">The sequence shown here is derived from an EMBL/GenBank/DDBJ whole genome shotgun (WGS) entry which is preliminary data.</text>
</comment>
<evidence type="ECO:0000259" key="2">
    <source>
        <dbReference type="Pfam" id="PF23376"/>
    </source>
</evidence>
<keyword evidence="1" id="KW-0732">Signal</keyword>
<organism evidence="3 4">
    <name type="scientific">Protea cynaroides</name>
    <dbReference type="NCBI Taxonomy" id="273540"/>
    <lineage>
        <taxon>Eukaryota</taxon>
        <taxon>Viridiplantae</taxon>
        <taxon>Streptophyta</taxon>
        <taxon>Embryophyta</taxon>
        <taxon>Tracheophyta</taxon>
        <taxon>Spermatophyta</taxon>
        <taxon>Magnoliopsida</taxon>
        <taxon>Proteales</taxon>
        <taxon>Proteaceae</taxon>
        <taxon>Protea</taxon>
    </lineage>
</organism>
<dbReference type="GO" id="GO:0040029">
    <property type="term" value="P:epigenetic regulation of gene expression"/>
    <property type="evidence" value="ECO:0007669"/>
    <property type="project" value="InterPro"/>
</dbReference>
<evidence type="ECO:0000313" key="3">
    <source>
        <dbReference type="EMBL" id="KAJ4979191.1"/>
    </source>
</evidence>
<dbReference type="Proteomes" id="UP001141806">
    <property type="component" value="Unassembled WGS sequence"/>
</dbReference>
<accession>A0A9Q0KZN4</accession>
<dbReference type="GO" id="GO:0010048">
    <property type="term" value="P:vernalization response"/>
    <property type="evidence" value="ECO:0007669"/>
    <property type="project" value="InterPro"/>
</dbReference>
<gene>
    <name evidence="3" type="ORF">NE237_009971</name>
</gene>
<feature type="chain" id="PRO_5040431041" description="VIN3-like fibronectin type-III domain-containing protein" evidence="1">
    <location>
        <begin position="20"/>
        <end position="207"/>
    </location>
</feature>
<evidence type="ECO:0000313" key="4">
    <source>
        <dbReference type="Proteomes" id="UP001141806"/>
    </source>
</evidence>
<dbReference type="OrthoDB" id="600557at2759"/>
<protein>
    <recommendedName>
        <fullName evidence="2">VIN3-like fibronectin type-III domain-containing protein</fullName>
    </recommendedName>
</protein>
<dbReference type="PANTHER" id="PTHR46286">
    <property type="entry name" value="VIN3-LIKE PROTEIN 2-RELATED"/>
    <property type="match status" value="1"/>
</dbReference>
<reference evidence="3" key="1">
    <citation type="journal article" date="2023" name="Plant J.">
        <title>The genome of the king protea, Protea cynaroides.</title>
        <authorList>
            <person name="Chang J."/>
            <person name="Duong T.A."/>
            <person name="Schoeman C."/>
            <person name="Ma X."/>
            <person name="Roodt D."/>
            <person name="Barker N."/>
            <person name="Li Z."/>
            <person name="Van de Peer Y."/>
            <person name="Mizrachi E."/>
        </authorList>
    </citation>
    <scope>NUCLEOTIDE SEQUENCE</scope>
    <source>
        <tissue evidence="3">Young leaves</tissue>
    </source>
</reference>
<dbReference type="PANTHER" id="PTHR46286:SF6">
    <property type="entry name" value="OS08G0220600 PROTEIN"/>
    <property type="match status" value="1"/>
</dbReference>
<dbReference type="InterPro" id="IPR058585">
    <property type="entry name" value="Fn3_VIN3"/>
</dbReference>
<dbReference type="AlphaFoldDB" id="A0A9Q0KZN4"/>
<evidence type="ECO:0000256" key="1">
    <source>
        <dbReference type="SAM" id="SignalP"/>
    </source>
</evidence>
<sequence length="207" mass="23839">MICASAVAVIDFMLSGVNCNYNELKDPPKCCIQFENFLSTATVITLQYKNEQFEDFLGRLWRRKSTLADYPKNPTYMVLYPLKRFVLSILDPLTEYFCKVSIFSITGEVGMWEANWKTQAMGDMSNNHGKLIVHSVNTASLPPTAPRKSGGDLEIPTLIPKKYLTKNDYDWCYKIVGQQRTYRKGLRGEVSLMVQPKDRHFRIFDLE</sequence>